<gene>
    <name evidence="3" type="ORF">PR048_033381</name>
</gene>
<keyword evidence="4" id="KW-1185">Reference proteome</keyword>
<dbReference type="EMBL" id="JARBHB010000017">
    <property type="protein sequence ID" value="KAJ8865858.1"/>
    <property type="molecule type" value="Genomic_DNA"/>
</dbReference>
<dbReference type="Proteomes" id="UP001159363">
    <property type="component" value="Chromosome 16"/>
</dbReference>
<organism evidence="3 4">
    <name type="scientific">Dryococelus australis</name>
    <dbReference type="NCBI Taxonomy" id="614101"/>
    <lineage>
        <taxon>Eukaryota</taxon>
        <taxon>Metazoa</taxon>
        <taxon>Ecdysozoa</taxon>
        <taxon>Arthropoda</taxon>
        <taxon>Hexapoda</taxon>
        <taxon>Insecta</taxon>
        <taxon>Pterygota</taxon>
        <taxon>Neoptera</taxon>
        <taxon>Polyneoptera</taxon>
        <taxon>Phasmatodea</taxon>
        <taxon>Verophasmatodea</taxon>
        <taxon>Anareolatae</taxon>
        <taxon>Phasmatidae</taxon>
        <taxon>Eurycanthinae</taxon>
        <taxon>Dryococelus</taxon>
    </lineage>
</organism>
<keyword evidence="2" id="KW-0812">Transmembrane</keyword>
<evidence type="ECO:0000313" key="3">
    <source>
        <dbReference type="EMBL" id="KAJ8865858.1"/>
    </source>
</evidence>
<evidence type="ECO:0000313" key="4">
    <source>
        <dbReference type="Proteomes" id="UP001159363"/>
    </source>
</evidence>
<evidence type="ECO:0000256" key="1">
    <source>
        <dbReference type="SAM" id="MobiDB-lite"/>
    </source>
</evidence>
<feature type="compositionally biased region" description="Pro residues" evidence="1">
    <location>
        <begin position="415"/>
        <end position="426"/>
    </location>
</feature>
<feature type="region of interest" description="Disordered" evidence="1">
    <location>
        <begin position="405"/>
        <end position="431"/>
    </location>
</feature>
<feature type="transmembrane region" description="Helical" evidence="2">
    <location>
        <begin position="257"/>
        <end position="281"/>
    </location>
</feature>
<protein>
    <submittedName>
        <fullName evidence="3">Uncharacterized protein</fullName>
    </submittedName>
</protein>
<keyword evidence="2" id="KW-0472">Membrane</keyword>
<proteinExistence type="predicted"/>
<comment type="caution">
    <text evidence="3">The sequence shown here is derived from an EMBL/GenBank/DDBJ whole genome shotgun (WGS) entry which is preliminary data.</text>
</comment>
<reference evidence="3 4" key="1">
    <citation type="submission" date="2023-02" db="EMBL/GenBank/DDBJ databases">
        <title>LHISI_Scaffold_Assembly.</title>
        <authorList>
            <person name="Stuart O.P."/>
            <person name="Cleave R."/>
            <person name="Magrath M.J.L."/>
            <person name="Mikheyev A.S."/>
        </authorList>
    </citation>
    <scope>NUCLEOTIDE SEQUENCE [LARGE SCALE GENOMIC DNA]</scope>
    <source>
        <strain evidence="3">Daus_M_001</strain>
        <tissue evidence="3">Leg muscle</tissue>
    </source>
</reference>
<evidence type="ECO:0000256" key="2">
    <source>
        <dbReference type="SAM" id="Phobius"/>
    </source>
</evidence>
<name>A0ABQ9G3G3_9NEOP</name>
<keyword evidence="2" id="KW-1133">Transmembrane helix</keyword>
<sequence length="695" mass="77013">MSNANSTQVRNKASFHMGEFCVREIFATSHYWRPGESESSMTCRLDSTVLCTNIPVSTADWLSAVTVEGHDWTIVLQEVSNTLWANGYTCALSLATQISVVPAKVGRERGVKTANLGLRNALIPFTSARLDSSVLCTLEPQLCVHWLLSHTWQLWDSQAVSLQVCYWLRGVQGGSNKLSSNCEGDFTDGSHNLDALNISGRVADHEMLFSINEITSGGKQFATKCPFVTRRQKFTSTEDKFEVSCQYATQQQYRFRFVSVSPLAIALLVLATPTTVTLLYYSTVTTVLRNSSTYRSLSCVFIGCCPTPGSYGIRKLFPCKSAIGSEACRAGLINCDPITKTIRRAVALITAVRFKNGKSWLERAGNTLLHSPFLNSFAQALRGDLRYTRLNGNVRRRRRLIARKRYDLDSSGPGDNPPHPPPPLFPSAPSGAGRQLHVGIGRLKITGEFEQNSHRCAAFVRLVFNMTQEHHSALGSPLVDDQPIMNAIKYWVVSGAVWTNRTMVSSNTRTNRTDSTVLCTVEPHVLVHWLLPQIVGSVTPRLAVWDSLLVALQVCYWVIVVQGGCPMNCDPIAKATSAYTCWTSTSNTCTLMFREIREFFPIPILLEATAAERSARSHPTKANRVSIPGWVTEFSQVGIVPEDAVGRRVFSGISRLPPPPSFRRHSIFTSITLIISQDLAVNSRPNLFTTYIVHQ</sequence>
<accession>A0ABQ9G3G3</accession>